<feature type="region of interest" description="Disordered" evidence="8">
    <location>
        <begin position="42"/>
        <end position="62"/>
    </location>
</feature>
<feature type="compositionally biased region" description="Polar residues" evidence="8">
    <location>
        <begin position="482"/>
        <end position="496"/>
    </location>
</feature>
<feature type="domain" description="CCT" evidence="10">
    <location>
        <begin position="647"/>
        <end position="689"/>
    </location>
</feature>
<keyword evidence="5 7" id="KW-0539">Nucleus</keyword>
<dbReference type="AlphaFoldDB" id="A0AAV5F8D6"/>
<evidence type="ECO:0000256" key="6">
    <source>
        <dbReference type="PROSITE-ProRule" id="PRU00169"/>
    </source>
</evidence>
<feature type="compositionally biased region" description="Basic and acidic residues" evidence="8">
    <location>
        <begin position="11"/>
        <end position="20"/>
    </location>
</feature>
<dbReference type="PROSITE" id="PS51017">
    <property type="entry name" value="CCT"/>
    <property type="match status" value="1"/>
</dbReference>
<dbReference type="PROSITE" id="PS50110">
    <property type="entry name" value="RESPONSE_REGULATORY"/>
    <property type="match status" value="1"/>
</dbReference>
<keyword evidence="3" id="KW-0902">Two-component regulatory system</keyword>
<evidence type="ECO:0000256" key="2">
    <source>
        <dbReference type="ARBA" id="ARBA00010330"/>
    </source>
</evidence>
<proteinExistence type="inferred from homology"/>
<feature type="region of interest" description="Disordered" evidence="8">
    <location>
        <begin position="659"/>
        <end position="701"/>
    </location>
</feature>
<evidence type="ECO:0000313" key="11">
    <source>
        <dbReference type="EMBL" id="GJN31107.1"/>
    </source>
</evidence>
<feature type="region of interest" description="Disordered" evidence="8">
    <location>
        <begin position="1"/>
        <end position="20"/>
    </location>
</feature>
<accession>A0AAV5F8D6</accession>
<evidence type="ECO:0000256" key="7">
    <source>
        <dbReference type="PROSITE-ProRule" id="PRU00357"/>
    </source>
</evidence>
<evidence type="ECO:0000256" key="3">
    <source>
        <dbReference type="ARBA" id="ARBA00023012"/>
    </source>
</evidence>
<feature type="compositionally biased region" description="Low complexity" evidence="8">
    <location>
        <begin position="171"/>
        <end position="182"/>
    </location>
</feature>
<feature type="compositionally biased region" description="Basic and acidic residues" evidence="8">
    <location>
        <begin position="290"/>
        <end position="299"/>
    </location>
</feature>
<evidence type="ECO:0000256" key="8">
    <source>
        <dbReference type="SAM" id="MobiDB-lite"/>
    </source>
</evidence>
<dbReference type="InterPro" id="IPR001789">
    <property type="entry name" value="Sig_transdc_resp-reg_receiver"/>
</dbReference>
<keyword evidence="12" id="KW-1185">Reference proteome</keyword>
<feature type="compositionally biased region" description="Polar residues" evidence="8">
    <location>
        <begin position="229"/>
        <end position="238"/>
    </location>
</feature>
<dbReference type="PANTHER" id="PTHR43874:SF125">
    <property type="entry name" value="TWO-COMPONENT RESPONSE REGULATOR-LIKE APRR7"/>
    <property type="match status" value="1"/>
</dbReference>
<comment type="caution">
    <text evidence="6">Lacks conserved residue(s) required for the propagation of feature annotation.</text>
</comment>
<organism evidence="11 12">
    <name type="scientific">Eleusine coracana subsp. coracana</name>
    <dbReference type="NCBI Taxonomy" id="191504"/>
    <lineage>
        <taxon>Eukaryota</taxon>
        <taxon>Viridiplantae</taxon>
        <taxon>Streptophyta</taxon>
        <taxon>Embryophyta</taxon>
        <taxon>Tracheophyta</taxon>
        <taxon>Spermatophyta</taxon>
        <taxon>Magnoliopsida</taxon>
        <taxon>Liliopsida</taxon>
        <taxon>Poales</taxon>
        <taxon>Poaceae</taxon>
        <taxon>PACMAD clade</taxon>
        <taxon>Chloridoideae</taxon>
        <taxon>Cynodonteae</taxon>
        <taxon>Eleusininae</taxon>
        <taxon>Eleusine</taxon>
    </lineage>
</organism>
<dbReference type="Pfam" id="PF00072">
    <property type="entry name" value="Response_reg"/>
    <property type="match status" value="1"/>
</dbReference>
<evidence type="ECO:0000259" key="10">
    <source>
        <dbReference type="PROSITE" id="PS51017"/>
    </source>
</evidence>
<gene>
    <name evidence="11" type="primary">gb19465</name>
    <name evidence="11" type="ORF">PR202_gb19465</name>
</gene>
<evidence type="ECO:0000256" key="5">
    <source>
        <dbReference type="ARBA" id="ARBA00023242"/>
    </source>
</evidence>
<feature type="compositionally biased region" description="Basic residues" evidence="8">
    <location>
        <begin position="659"/>
        <end position="673"/>
    </location>
</feature>
<sequence length="701" mass="76318">MGSACQADTDGPSRKDVRRIENGAIENGHVVVVDAEEWREDLPNGHCVPTGTQRVDEQKEPQEPTIRWERFLPVKTLRVLLVENDDSTRQVVSALLRKCCYEELSILSPSLSVIPAENGLHAWQHLEDLQSNIDLVLTEVFMPCLSGIGLLSKITSHKICKDIPVIMMSSNDSMSMSSGSESGIQTQKCANPKAGDEYENNSDSSHDDDEDNDDDDDFSIGLNARDGSDNGSGTQSSWTKRAVEIDSPQPMSPDQLADPPDSTCAQVIHPKSEICSNKWLPTANKRNGKKQKENNDESMGKYLEIGAPRNSSVEYQSSLNDMPGNPTEKQHETHMTQTNSKNKVMVENDGVTTLTEPNTQTADLISSIARNAETNQARLKTAVASTETHDERNILRRSDLSAFTRYHTSVASNHGGAGFGESCSPQDNSSEAVKTDSTSKMKSNSDAAPIKQGSNGSSNNNDMGSSTKNVVAKPSVNRERVTSPSAVKSTQHTSAFHPVQHQTSPVNVVGNDKVDEGVANAVKLGHQTEGPQSCVQHHHHVHYYLHVMSQQQPSIDRGSSDAQCGSSNVFDPPVECHAANYSVNGAISGNHNHNGSNGQNGCSAAPNIARPNIESVNGIMAKNGTGNGSGSGSGSGNDMYHNRYPQREAALNKFRLKRKDRNFGKKVRYQSRKKMADQRPRVRGQFVRQIGQGDQAGQENR</sequence>
<dbReference type="PANTHER" id="PTHR43874">
    <property type="entry name" value="TWO-COMPONENT RESPONSE REGULATOR"/>
    <property type="match status" value="1"/>
</dbReference>
<feature type="region of interest" description="Disordered" evidence="8">
    <location>
        <begin position="317"/>
        <end position="340"/>
    </location>
</feature>
<dbReference type="Pfam" id="PF06203">
    <property type="entry name" value="CCT"/>
    <property type="match status" value="1"/>
</dbReference>
<dbReference type="GO" id="GO:0009736">
    <property type="term" value="P:cytokinin-activated signaling pathway"/>
    <property type="evidence" value="ECO:0007669"/>
    <property type="project" value="InterPro"/>
</dbReference>
<keyword evidence="4" id="KW-0090">Biological rhythms</keyword>
<feature type="compositionally biased region" description="Polar residues" evidence="8">
    <location>
        <begin position="423"/>
        <end position="432"/>
    </location>
</feature>
<feature type="domain" description="Response regulatory" evidence="9">
    <location>
        <begin position="78"/>
        <end position="202"/>
    </location>
</feature>
<protein>
    <submittedName>
        <fullName evidence="11">Uncharacterized protein</fullName>
    </submittedName>
</protein>
<evidence type="ECO:0000256" key="4">
    <source>
        <dbReference type="ARBA" id="ARBA00023108"/>
    </source>
</evidence>
<feature type="region of interest" description="Disordered" evidence="8">
    <location>
        <begin position="412"/>
        <end position="496"/>
    </location>
</feature>
<reference evidence="11" key="1">
    <citation type="journal article" date="2018" name="DNA Res.">
        <title>Multiple hybrid de novo genome assembly of finger millet, an orphan allotetraploid crop.</title>
        <authorList>
            <person name="Hatakeyama M."/>
            <person name="Aluri S."/>
            <person name="Balachadran M.T."/>
            <person name="Sivarajan S.R."/>
            <person name="Patrignani A."/>
            <person name="Gruter S."/>
            <person name="Poveda L."/>
            <person name="Shimizu-Inatsugi R."/>
            <person name="Baeten J."/>
            <person name="Francoijs K.J."/>
            <person name="Nataraja K.N."/>
            <person name="Reddy Y.A.N."/>
            <person name="Phadnis S."/>
            <person name="Ravikumar R.L."/>
            <person name="Schlapbach R."/>
            <person name="Sreeman S.M."/>
            <person name="Shimizu K.K."/>
        </authorList>
    </citation>
    <scope>NUCLEOTIDE SEQUENCE</scope>
</reference>
<dbReference type="GO" id="GO:0000160">
    <property type="term" value="P:phosphorelay signal transduction system"/>
    <property type="evidence" value="ECO:0007669"/>
    <property type="project" value="UniProtKB-KW"/>
</dbReference>
<feature type="region of interest" description="Disordered" evidence="8">
    <location>
        <begin position="171"/>
        <end position="238"/>
    </location>
</feature>
<feature type="region of interest" description="Disordered" evidence="8">
    <location>
        <begin position="620"/>
        <end position="642"/>
    </location>
</feature>
<dbReference type="Gene3D" id="3.40.50.2300">
    <property type="match status" value="1"/>
</dbReference>
<name>A0AAV5F8D6_ELECO</name>
<comment type="caution">
    <text evidence="11">The sequence shown here is derived from an EMBL/GenBank/DDBJ whole genome shotgun (WGS) entry which is preliminary data.</text>
</comment>
<feature type="compositionally biased region" description="Gly residues" evidence="8">
    <location>
        <begin position="625"/>
        <end position="635"/>
    </location>
</feature>
<comment type="subcellular location">
    <subcellularLocation>
        <location evidence="1 7">Nucleus</location>
    </subcellularLocation>
</comment>
<dbReference type="EMBL" id="BQKI01000082">
    <property type="protein sequence ID" value="GJN31107.1"/>
    <property type="molecule type" value="Genomic_DNA"/>
</dbReference>
<dbReference type="InterPro" id="IPR045279">
    <property type="entry name" value="ARR-like"/>
</dbReference>
<feature type="region of interest" description="Disordered" evidence="8">
    <location>
        <begin position="278"/>
        <end position="299"/>
    </location>
</feature>
<dbReference type="GO" id="GO:0048511">
    <property type="term" value="P:rhythmic process"/>
    <property type="evidence" value="ECO:0007669"/>
    <property type="project" value="UniProtKB-KW"/>
</dbReference>
<evidence type="ECO:0000313" key="12">
    <source>
        <dbReference type="Proteomes" id="UP001054889"/>
    </source>
</evidence>
<dbReference type="SUPFAM" id="SSF52172">
    <property type="entry name" value="CheY-like"/>
    <property type="match status" value="1"/>
</dbReference>
<dbReference type="Proteomes" id="UP001054889">
    <property type="component" value="Unassembled WGS sequence"/>
</dbReference>
<feature type="compositionally biased region" description="Acidic residues" evidence="8">
    <location>
        <begin position="206"/>
        <end position="218"/>
    </location>
</feature>
<comment type="similarity">
    <text evidence="2">Belongs to the ARR-like family.</text>
</comment>
<evidence type="ECO:0000259" key="9">
    <source>
        <dbReference type="PROSITE" id="PS50110"/>
    </source>
</evidence>
<dbReference type="InterPro" id="IPR010402">
    <property type="entry name" value="CCT_domain"/>
</dbReference>
<evidence type="ECO:0000256" key="1">
    <source>
        <dbReference type="ARBA" id="ARBA00004123"/>
    </source>
</evidence>
<dbReference type="InterPro" id="IPR011006">
    <property type="entry name" value="CheY-like_superfamily"/>
</dbReference>
<dbReference type="GO" id="GO:0005634">
    <property type="term" value="C:nucleus"/>
    <property type="evidence" value="ECO:0007669"/>
    <property type="project" value="UniProtKB-SubCell"/>
</dbReference>
<reference evidence="11" key="2">
    <citation type="submission" date="2021-12" db="EMBL/GenBank/DDBJ databases">
        <title>Resequencing data analysis of finger millet.</title>
        <authorList>
            <person name="Hatakeyama M."/>
            <person name="Aluri S."/>
            <person name="Balachadran M.T."/>
            <person name="Sivarajan S.R."/>
            <person name="Poveda L."/>
            <person name="Shimizu-Inatsugi R."/>
            <person name="Schlapbach R."/>
            <person name="Sreeman S.M."/>
            <person name="Shimizu K.K."/>
        </authorList>
    </citation>
    <scope>NUCLEOTIDE SEQUENCE</scope>
</reference>
<feature type="compositionally biased region" description="Low complexity" evidence="8">
    <location>
        <begin position="453"/>
        <end position="466"/>
    </location>
</feature>